<evidence type="ECO:0000313" key="1">
    <source>
        <dbReference type="EMBL" id="PKY39099.1"/>
    </source>
</evidence>
<dbReference type="VEuPathDB" id="FungiDB:FUN_019556"/>
<keyword evidence="2" id="KW-1185">Reference proteome</keyword>
<dbReference type="VEuPathDB" id="FungiDB:FUN_018874"/>
<sequence>MILLKSKDSRELKSAFTHFPTQLLSLPLVTPSTNLTIEVQPYKFILHSTQNGLPRIIKDGNTTRLVQRSQLSTVEVFQDSQGIHRFLSPIVWFSDELTNTLQQILPTFQSAIHSINNVLQHKNAWWCRWLNHNNNLLLFKIYLLITEKDYNNSGDVGNNRADELAKLSLDLDNFYDNRFTHSSNEFRFIPQYNCILGTTVFGLDSNLI</sequence>
<name>A0A2I1FXJ0_9GLOM</name>
<accession>A0A2I1FXJ0</accession>
<dbReference type="Proteomes" id="UP000234323">
    <property type="component" value="Unassembled WGS sequence"/>
</dbReference>
<dbReference type="AlphaFoldDB" id="A0A2I1FXJ0"/>
<protein>
    <submittedName>
        <fullName evidence="1">Uncharacterized protein</fullName>
    </submittedName>
</protein>
<dbReference type="EMBL" id="LLXI01000050">
    <property type="protein sequence ID" value="PKY39099.1"/>
    <property type="molecule type" value="Genomic_DNA"/>
</dbReference>
<reference evidence="1 2" key="1">
    <citation type="submission" date="2015-10" db="EMBL/GenBank/DDBJ databases">
        <title>Genome analyses suggest a sexual origin of heterokaryosis in a supposedly ancient asexual fungus.</title>
        <authorList>
            <person name="Ropars J."/>
            <person name="Sedzielewska K."/>
            <person name="Noel J."/>
            <person name="Charron P."/>
            <person name="Farinelli L."/>
            <person name="Marton T."/>
            <person name="Kruger M."/>
            <person name="Pelin A."/>
            <person name="Brachmann A."/>
            <person name="Corradi N."/>
        </authorList>
    </citation>
    <scope>NUCLEOTIDE SEQUENCE [LARGE SCALE GENOMIC DNA]</scope>
    <source>
        <strain evidence="1 2">A4</strain>
    </source>
</reference>
<gene>
    <name evidence="1" type="ORF">RhiirA4_452241</name>
</gene>
<evidence type="ECO:0000313" key="2">
    <source>
        <dbReference type="Proteomes" id="UP000234323"/>
    </source>
</evidence>
<organism evidence="1 2">
    <name type="scientific">Rhizophagus irregularis</name>
    <dbReference type="NCBI Taxonomy" id="588596"/>
    <lineage>
        <taxon>Eukaryota</taxon>
        <taxon>Fungi</taxon>
        <taxon>Fungi incertae sedis</taxon>
        <taxon>Mucoromycota</taxon>
        <taxon>Glomeromycotina</taxon>
        <taxon>Glomeromycetes</taxon>
        <taxon>Glomerales</taxon>
        <taxon>Glomeraceae</taxon>
        <taxon>Rhizophagus</taxon>
    </lineage>
</organism>
<proteinExistence type="predicted"/>
<comment type="caution">
    <text evidence="1">The sequence shown here is derived from an EMBL/GenBank/DDBJ whole genome shotgun (WGS) entry which is preliminary data.</text>
</comment>